<evidence type="ECO:0000313" key="3">
    <source>
        <dbReference type="Proteomes" id="UP000198806"/>
    </source>
</evidence>
<accession>A0A1I5CVM9</accession>
<proteinExistence type="predicted"/>
<dbReference type="RefSeq" id="WP_091684379.1">
    <property type="nucleotide sequence ID" value="NZ_BAABFM010000079.1"/>
</dbReference>
<protein>
    <submittedName>
        <fullName evidence="2">Branched-chain amino acid transport protein AzlD</fullName>
    </submittedName>
</protein>
<dbReference type="OrthoDB" id="308265at2"/>
<evidence type="ECO:0000256" key="1">
    <source>
        <dbReference type="SAM" id="Phobius"/>
    </source>
</evidence>
<dbReference type="Proteomes" id="UP000198806">
    <property type="component" value="Unassembled WGS sequence"/>
</dbReference>
<keyword evidence="1" id="KW-0472">Membrane</keyword>
<gene>
    <name evidence="2" type="ORF">SAMN04489757_10450</name>
</gene>
<feature type="transmembrane region" description="Helical" evidence="1">
    <location>
        <begin position="42"/>
        <end position="60"/>
    </location>
</feature>
<dbReference type="AlphaFoldDB" id="A0A1I5CVM9"/>
<dbReference type="PIRSF" id="PIRSF003203">
    <property type="entry name" value="AzlD"/>
    <property type="match status" value="1"/>
</dbReference>
<name>A0A1I5CVM9_9FIRM</name>
<keyword evidence="1" id="KW-0812">Transmembrane</keyword>
<feature type="transmembrane region" description="Helical" evidence="1">
    <location>
        <begin position="67"/>
        <end position="86"/>
    </location>
</feature>
<dbReference type="EMBL" id="FOWD01000004">
    <property type="protein sequence ID" value="SFN91014.1"/>
    <property type="molecule type" value="Genomic_DNA"/>
</dbReference>
<evidence type="ECO:0000313" key="2">
    <source>
        <dbReference type="EMBL" id="SFN91014.1"/>
    </source>
</evidence>
<dbReference type="InterPro" id="IPR008407">
    <property type="entry name" value="Brnchd-chn_aa_trnsp_AzlD"/>
</dbReference>
<sequence>MTFTTRQSIHFFGIISITTIFIRILPFLIFPDHKETPKYITYLGKVFPYATIGMLVVYCLKDISFKAAPFGLPEIISVGVIALLHLWKKNTLLSIGAGTVLYMVLVQLIFI</sequence>
<feature type="transmembrane region" description="Helical" evidence="1">
    <location>
        <begin position="92"/>
        <end position="110"/>
    </location>
</feature>
<reference evidence="2 3" key="1">
    <citation type="submission" date="2016-10" db="EMBL/GenBank/DDBJ databases">
        <authorList>
            <person name="de Groot N.N."/>
        </authorList>
    </citation>
    <scope>NUCLEOTIDE SEQUENCE [LARGE SCALE GENOMIC DNA]</scope>
    <source>
        <strain evidence="2 3">DSM 1283</strain>
    </source>
</reference>
<feature type="transmembrane region" description="Helical" evidence="1">
    <location>
        <begin position="12"/>
        <end position="30"/>
    </location>
</feature>
<dbReference type="Pfam" id="PF05437">
    <property type="entry name" value="AzlD"/>
    <property type="match status" value="1"/>
</dbReference>
<keyword evidence="3" id="KW-1185">Reference proteome</keyword>
<organism evidence="2 3">
    <name type="scientific">Anaerocolumna aminovalerica</name>
    <dbReference type="NCBI Taxonomy" id="1527"/>
    <lineage>
        <taxon>Bacteria</taxon>
        <taxon>Bacillati</taxon>
        <taxon>Bacillota</taxon>
        <taxon>Clostridia</taxon>
        <taxon>Lachnospirales</taxon>
        <taxon>Lachnospiraceae</taxon>
        <taxon>Anaerocolumna</taxon>
    </lineage>
</organism>
<keyword evidence="1" id="KW-1133">Transmembrane helix</keyword>
<dbReference type="STRING" id="1527.SAMN04489757_10450"/>